<dbReference type="InterPro" id="IPR036291">
    <property type="entry name" value="NAD(P)-bd_dom_sf"/>
</dbReference>
<dbReference type="Proteomes" id="UP000034172">
    <property type="component" value="Unassembled WGS sequence"/>
</dbReference>
<evidence type="ECO:0000259" key="1">
    <source>
        <dbReference type="Pfam" id="PF01370"/>
    </source>
</evidence>
<dbReference type="InterPro" id="IPR050177">
    <property type="entry name" value="Lipid_A_modif_metabolic_enz"/>
</dbReference>
<accession>A0A0G1KNJ3</accession>
<dbReference type="STRING" id="1618392.UW41_C0005G0037"/>
<evidence type="ECO:0000313" key="2">
    <source>
        <dbReference type="EMBL" id="KKT49534.1"/>
    </source>
</evidence>
<dbReference type="PANTHER" id="PTHR43245">
    <property type="entry name" value="BIFUNCTIONAL POLYMYXIN RESISTANCE PROTEIN ARNA"/>
    <property type="match status" value="1"/>
</dbReference>
<dbReference type="Pfam" id="PF01370">
    <property type="entry name" value="Epimerase"/>
    <property type="match status" value="1"/>
</dbReference>
<dbReference type="PANTHER" id="PTHR43245:SF10">
    <property type="entry name" value="SUGAR DEHYDRATASE_EPIMERASE YFNG-RELATED"/>
    <property type="match status" value="1"/>
</dbReference>
<name>A0A0G1KNJ3_9BACT</name>
<dbReference type="Gene3D" id="3.40.50.720">
    <property type="entry name" value="NAD(P)-binding Rossmann-like Domain"/>
    <property type="match status" value="1"/>
</dbReference>
<reference evidence="2 3" key="1">
    <citation type="journal article" date="2015" name="Nature">
        <title>rRNA introns, odd ribosomes, and small enigmatic genomes across a large radiation of phyla.</title>
        <authorList>
            <person name="Brown C.T."/>
            <person name="Hug L.A."/>
            <person name="Thomas B.C."/>
            <person name="Sharon I."/>
            <person name="Castelle C.J."/>
            <person name="Singh A."/>
            <person name="Wilkins M.J."/>
            <person name="Williams K.H."/>
            <person name="Banfield J.F."/>
        </authorList>
    </citation>
    <scope>NUCLEOTIDE SEQUENCE [LARGE SCALE GENOMIC DNA]</scope>
</reference>
<dbReference type="InterPro" id="IPR001509">
    <property type="entry name" value="Epimerase_deHydtase"/>
</dbReference>
<evidence type="ECO:0000313" key="3">
    <source>
        <dbReference type="Proteomes" id="UP000034172"/>
    </source>
</evidence>
<comment type="caution">
    <text evidence="2">The sequence shown here is derived from an EMBL/GenBank/DDBJ whole genome shotgun (WGS) entry which is preliminary data.</text>
</comment>
<proteinExistence type="predicted"/>
<dbReference type="AlphaFoldDB" id="A0A0G1KNJ3"/>
<dbReference type="EMBL" id="LCIE01000005">
    <property type="protein sequence ID" value="KKT49534.1"/>
    <property type="molecule type" value="Genomic_DNA"/>
</dbReference>
<protein>
    <recommendedName>
        <fullName evidence="1">NAD-dependent epimerase/dehydratase domain-containing protein</fullName>
    </recommendedName>
</protein>
<dbReference type="SUPFAM" id="SSF51735">
    <property type="entry name" value="NAD(P)-binding Rossmann-fold domains"/>
    <property type="match status" value="1"/>
</dbReference>
<feature type="domain" description="NAD-dependent epimerase/dehydratase" evidence="1">
    <location>
        <begin position="5"/>
        <end position="256"/>
    </location>
</feature>
<gene>
    <name evidence="2" type="ORF">UW41_C0005G0037</name>
</gene>
<organism evidence="2 3">
    <name type="scientific">Candidatus Collierbacteria bacterium GW2011_GWC2_44_18</name>
    <dbReference type="NCBI Taxonomy" id="1618392"/>
    <lineage>
        <taxon>Bacteria</taxon>
        <taxon>Candidatus Collieribacteriota</taxon>
    </lineage>
</organism>
<sequence>MSKEILVTGGGGFIGGTAMELLRNAGESVVGTDKQIESELSQKLKLQRLDSSDKEATNKFIWDLMPSTIFHFAGIAMPKEVAGDEELGHKINVETVMNLLDAIILARKRDPDYNPIIIVAGSVEQFGDPKEGELAVTEDNPVTESSPRNAVTPYGRQKEEMSVKFLEKCRDNNLRGFVVIQGQVSGVSPSGEISQRTGFLIPDLAVQVATIIKSGQELGVVSSGPLLNRRPILDVKDAIDAYIKIAEENPIPGEYIVCAEESRPLIDVLTTMINSSGLTIVREINKAFGDGGPNRFYSSEKVRKATGWNPKVQYERMIHDVLEFQRKYGKEVRK</sequence>